<keyword evidence="5" id="KW-1185">Reference proteome</keyword>
<evidence type="ECO:0000313" key="5">
    <source>
        <dbReference type="Proteomes" id="UP001060771"/>
    </source>
</evidence>
<keyword evidence="1" id="KW-1133">Transmembrane helix</keyword>
<proteinExistence type="predicted"/>
<gene>
    <name evidence="3" type="ORF">GCM10007112_06200</name>
    <name evidence="2" type="ORF">Vsou_03990</name>
</gene>
<dbReference type="Proteomes" id="UP000657075">
    <property type="component" value="Unassembled WGS sequence"/>
</dbReference>
<dbReference type="Proteomes" id="UP001060771">
    <property type="component" value="Chromosome"/>
</dbReference>
<dbReference type="EMBL" id="AP026830">
    <property type="protein sequence ID" value="BDR91306.1"/>
    <property type="molecule type" value="Genomic_DNA"/>
</dbReference>
<feature type="transmembrane region" description="Helical" evidence="1">
    <location>
        <begin position="21"/>
        <end position="39"/>
    </location>
</feature>
<reference evidence="3" key="1">
    <citation type="journal article" date="2014" name="Int. J. Syst. Evol. Microbiol.">
        <title>Complete genome sequence of Corynebacterium casei LMG S-19264T (=DSM 44701T), isolated from a smear-ripened cheese.</title>
        <authorList>
            <consortium name="US DOE Joint Genome Institute (JGI-PGF)"/>
            <person name="Walter F."/>
            <person name="Albersmeier A."/>
            <person name="Kalinowski J."/>
            <person name="Ruckert C."/>
        </authorList>
    </citation>
    <scope>NUCLEOTIDE SEQUENCE</scope>
    <source>
        <strain evidence="3">JCM 11219</strain>
    </source>
</reference>
<evidence type="ECO:0000313" key="4">
    <source>
        <dbReference type="Proteomes" id="UP000657075"/>
    </source>
</evidence>
<dbReference type="EMBL" id="BMNM01000002">
    <property type="protein sequence ID" value="GGI72193.1"/>
    <property type="molecule type" value="Genomic_DNA"/>
</dbReference>
<name>A0A830EDH2_9CREN</name>
<keyword evidence="1" id="KW-0472">Membrane</keyword>
<protein>
    <submittedName>
        <fullName evidence="3">Uncharacterized protein</fullName>
    </submittedName>
</protein>
<organism evidence="3 4">
    <name type="scientific">Vulcanisaeta souniana JCM 11219</name>
    <dbReference type="NCBI Taxonomy" id="1293586"/>
    <lineage>
        <taxon>Archaea</taxon>
        <taxon>Thermoproteota</taxon>
        <taxon>Thermoprotei</taxon>
        <taxon>Thermoproteales</taxon>
        <taxon>Thermoproteaceae</taxon>
        <taxon>Vulcanisaeta</taxon>
    </lineage>
</organism>
<evidence type="ECO:0000313" key="2">
    <source>
        <dbReference type="EMBL" id="BDR91306.1"/>
    </source>
</evidence>
<evidence type="ECO:0000313" key="3">
    <source>
        <dbReference type="EMBL" id="GGI72193.1"/>
    </source>
</evidence>
<reference evidence="3" key="2">
    <citation type="submission" date="2020-09" db="EMBL/GenBank/DDBJ databases">
        <authorList>
            <person name="Sun Q."/>
            <person name="Ohkuma M."/>
        </authorList>
    </citation>
    <scope>NUCLEOTIDE SEQUENCE</scope>
    <source>
        <strain evidence="3">JCM 11219</strain>
    </source>
</reference>
<dbReference type="GeneID" id="76205952"/>
<evidence type="ECO:0000256" key="1">
    <source>
        <dbReference type="SAM" id="Phobius"/>
    </source>
</evidence>
<dbReference type="RefSeq" id="WP_054844261.1">
    <property type="nucleotide sequence ID" value="NZ_AP026830.1"/>
</dbReference>
<dbReference type="OrthoDB" id="28571at2157"/>
<sequence>MGSISLGDIYGRCITVYEYSILVRLCASIVVLLVVLFLFLIAYNFFISIIMIVIILSFSELHHRELKIDRIIIAKHGRYYMVNFVCGNEVIRARANLTTVSKIASIVKVPVDLHQ</sequence>
<reference evidence="5" key="3">
    <citation type="submission" date="2022-09" db="EMBL/GenBank/DDBJ databases">
        <title>Complete genome sequence of Vulcanisaeta souniana.</title>
        <authorList>
            <person name="Kato S."/>
            <person name="Itoh T."/>
            <person name="Ohkuma M."/>
        </authorList>
    </citation>
    <scope>NUCLEOTIDE SEQUENCE [LARGE SCALE GENOMIC DNA]</scope>
    <source>
        <strain evidence="5">JCM 11219</strain>
    </source>
</reference>
<accession>A0A830EDH2</accession>
<dbReference type="AlphaFoldDB" id="A0A830EDH2"/>
<reference evidence="2" key="4">
    <citation type="journal article" date="2023" name="Microbiol. Resour. Announc.">
        <title>Complete Genome Sequence of Vulcanisaeta souniana Strain IC-059, a Hyperthermophilic Archaeon Isolated from Hot Spring Water in Japan.</title>
        <authorList>
            <person name="Kato S."/>
            <person name="Itoh T."/>
            <person name="Wu L."/>
            <person name="Ma J."/>
            <person name="Ohkuma M."/>
        </authorList>
    </citation>
    <scope>NUCLEOTIDE SEQUENCE</scope>
    <source>
        <strain evidence="2">JCM 11219</strain>
    </source>
</reference>
<keyword evidence="1" id="KW-0812">Transmembrane</keyword>